<evidence type="ECO:0000256" key="7">
    <source>
        <dbReference type="ARBA" id="ARBA00023235"/>
    </source>
</evidence>
<evidence type="ECO:0000256" key="10">
    <source>
        <dbReference type="ARBA" id="ARBA00048988"/>
    </source>
</evidence>
<keyword evidence="4" id="KW-0347">Helicase</keyword>
<evidence type="ECO:0000256" key="5">
    <source>
        <dbReference type="ARBA" id="ARBA00022840"/>
    </source>
</evidence>
<dbReference type="InterPro" id="IPR000212">
    <property type="entry name" value="DNA_helicase_UvrD/REP"/>
</dbReference>
<evidence type="ECO:0000256" key="1">
    <source>
        <dbReference type="ARBA" id="ARBA00009922"/>
    </source>
</evidence>
<keyword evidence="6" id="KW-0238">DNA-binding</keyword>
<comment type="similarity">
    <text evidence="1">Belongs to the helicase family. UvrD subfamily.</text>
</comment>
<proteinExistence type="inferred from homology"/>
<keyword evidence="5" id="KW-0067">ATP-binding</keyword>
<dbReference type="PROSITE" id="PS51198">
    <property type="entry name" value="UVRD_HELICASE_ATP_BIND"/>
    <property type="match status" value="1"/>
</dbReference>
<protein>
    <recommendedName>
        <fullName evidence="9">DNA 3'-5' helicase</fullName>
        <ecNumber evidence="9">5.6.2.4</ecNumber>
    </recommendedName>
</protein>
<evidence type="ECO:0000256" key="4">
    <source>
        <dbReference type="ARBA" id="ARBA00022806"/>
    </source>
</evidence>
<dbReference type="GO" id="GO:0043138">
    <property type="term" value="F:3'-5' DNA helicase activity"/>
    <property type="evidence" value="ECO:0007669"/>
    <property type="project" value="UniProtKB-EC"/>
</dbReference>
<name>A0A0F9P9M5_9ZZZZ</name>
<evidence type="ECO:0000259" key="12">
    <source>
        <dbReference type="PROSITE" id="PS51217"/>
    </source>
</evidence>
<reference evidence="13" key="1">
    <citation type="journal article" date="2015" name="Nature">
        <title>Complex archaea that bridge the gap between prokaryotes and eukaryotes.</title>
        <authorList>
            <person name="Spang A."/>
            <person name="Saw J.H."/>
            <person name="Jorgensen S.L."/>
            <person name="Zaremba-Niedzwiedzka K."/>
            <person name="Martijn J."/>
            <person name="Lind A.E."/>
            <person name="van Eijk R."/>
            <person name="Schleper C."/>
            <person name="Guy L."/>
            <person name="Ettema T.J."/>
        </authorList>
    </citation>
    <scope>NUCLEOTIDE SEQUENCE</scope>
</reference>
<gene>
    <name evidence="13" type="ORF">LCGC14_0870830</name>
</gene>
<dbReference type="InterPro" id="IPR014017">
    <property type="entry name" value="DNA_helicase_UvrD-like_C"/>
</dbReference>
<comment type="caution">
    <text evidence="13">The sequence shown here is derived from an EMBL/GenBank/DDBJ whole genome shotgun (WGS) entry which is preliminary data.</text>
</comment>
<comment type="catalytic activity">
    <reaction evidence="8">
        <text>Couples ATP hydrolysis with the unwinding of duplex DNA by translocating in the 3'-5' direction.</text>
        <dbReference type="EC" id="5.6.2.4"/>
    </reaction>
</comment>
<sequence>MDLNPEQKLAVQHMEGPCIVTSTPGSGKTRVITARLVDLIKNKSISPANILCLTFTNKAANEMRTRAAKMVGELSQQIWISTFHSLCLAVLRKYGEHVNLFPGFSIYSEKDQVDLITKITRMHEYECKPYKIKELAKEVNDFREDIANFAIHASHLFPVEKEIIKEYLSTVEEFNAVDFSGILYKTWQLFNKKPEAAVKLNSKFQYTMIDEMQDTNTIQYEIIKQIVDPKGNRKGNLFVVCDPNQSIFGWRGAKPENINKIKDDFDNVQEIVLPRNYRSTAAILRAAERLIRHNDDAGQVNLISERGEGHDITIASHSSPEDEASSVVYTIQHLRKKYNYNWQDFAILYRTNALSKVPEMHLRDAQIPYKIVGGFSFFDRREIKTALAYLAFFANPCDTIAFARAIAFPRRNVGEVVVGRLERLCQQEKIPILEACKRCNEIKGISSIGKKNLLSFVNVYESCRKQQDEGKPMADIAARIISDTGYYKHIEEESLSDKAEAKRIDNLNELLSGIVDFQKQRPHAKVADYVQSTRLMTDYGEKSEDAVMLISMHGSKGLEFPAVFIIGVEQNIIPHVYCLDDTKEERRLLYVATTRAKSHLFINYCMRRRKFSFAQKGKSWGNNMEYRFPSPFLEEMIGEENDP</sequence>
<evidence type="ECO:0000313" key="13">
    <source>
        <dbReference type="EMBL" id="KKN26824.1"/>
    </source>
</evidence>
<keyword evidence="2" id="KW-0547">Nucleotide-binding</keyword>
<dbReference type="CDD" id="cd17932">
    <property type="entry name" value="DEXQc_UvrD"/>
    <property type="match status" value="1"/>
</dbReference>
<evidence type="ECO:0000256" key="6">
    <source>
        <dbReference type="ARBA" id="ARBA00023125"/>
    </source>
</evidence>
<dbReference type="PANTHER" id="PTHR11070:SF2">
    <property type="entry name" value="ATP-DEPENDENT DNA HELICASE SRS2"/>
    <property type="match status" value="1"/>
</dbReference>
<evidence type="ECO:0000256" key="9">
    <source>
        <dbReference type="ARBA" id="ARBA00034808"/>
    </source>
</evidence>
<dbReference type="GO" id="GO:0003677">
    <property type="term" value="F:DNA binding"/>
    <property type="evidence" value="ECO:0007669"/>
    <property type="project" value="UniProtKB-KW"/>
</dbReference>
<dbReference type="EC" id="5.6.2.4" evidence="9"/>
<evidence type="ECO:0000256" key="3">
    <source>
        <dbReference type="ARBA" id="ARBA00022801"/>
    </source>
</evidence>
<dbReference type="GO" id="GO:0005524">
    <property type="term" value="F:ATP binding"/>
    <property type="evidence" value="ECO:0007669"/>
    <property type="project" value="UniProtKB-KW"/>
</dbReference>
<evidence type="ECO:0000259" key="11">
    <source>
        <dbReference type="PROSITE" id="PS51198"/>
    </source>
</evidence>
<dbReference type="PROSITE" id="PS51217">
    <property type="entry name" value="UVRD_HELICASE_CTER"/>
    <property type="match status" value="1"/>
</dbReference>
<dbReference type="PANTHER" id="PTHR11070">
    <property type="entry name" value="UVRD / RECB / PCRA DNA HELICASE FAMILY MEMBER"/>
    <property type="match status" value="1"/>
</dbReference>
<keyword evidence="3" id="KW-0378">Hydrolase</keyword>
<feature type="domain" description="UvrD-like helicase ATP-binding" evidence="11">
    <location>
        <begin position="1"/>
        <end position="280"/>
    </location>
</feature>
<evidence type="ECO:0000256" key="8">
    <source>
        <dbReference type="ARBA" id="ARBA00034617"/>
    </source>
</evidence>
<feature type="domain" description="UvrD-like helicase C-terminal" evidence="12">
    <location>
        <begin position="281"/>
        <end position="557"/>
    </location>
</feature>
<dbReference type="AlphaFoldDB" id="A0A0F9P9M5"/>
<dbReference type="InterPro" id="IPR027417">
    <property type="entry name" value="P-loop_NTPase"/>
</dbReference>
<comment type="catalytic activity">
    <reaction evidence="10">
        <text>ATP + H2O = ADP + phosphate + H(+)</text>
        <dbReference type="Rhea" id="RHEA:13065"/>
        <dbReference type="ChEBI" id="CHEBI:15377"/>
        <dbReference type="ChEBI" id="CHEBI:15378"/>
        <dbReference type="ChEBI" id="CHEBI:30616"/>
        <dbReference type="ChEBI" id="CHEBI:43474"/>
        <dbReference type="ChEBI" id="CHEBI:456216"/>
        <dbReference type="EC" id="5.6.2.4"/>
    </reaction>
</comment>
<dbReference type="Gene3D" id="3.40.50.300">
    <property type="entry name" value="P-loop containing nucleotide triphosphate hydrolases"/>
    <property type="match status" value="2"/>
</dbReference>
<organism evidence="13">
    <name type="scientific">marine sediment metagenome</name>
    <dbReference type="NCBI Taxonomy" id="412755"/>
    <lineage>
        <taxon>unclassified sequences</taxon>
        <taxon>metagenomes</taxon>
        <taxon>ecological metagenomes</taxon>
    </lineage>
</organism>
<dbReference type="Gene3D" id="1.10.10.160">
    <property type="match status" value="1"/>
</dbReference>
<dbReference type="Pfam" id="PF13361">
    <property type="entry name" value="UvrD_C"/>
    <property type="match status" value="1"/>
</dbReference>
<dbReference type="InterPro" id="IPR013986">
    <property type="entry name" value="DExx_box_DNA_helicase_dom_sf"/>
</dbReference>
<keyword evidence="7" id="KW-0413">Isomerase</keyword>
<evidence type="ECO:0000256" key="2">
    <source>
        <dbReference type="ARBA" id="ARBA00022741"/>
    </source>
</evidence>
<dbReference type="Pfam" id="PF00580">
    <property type="entry name" value="UvrD-helicase"/>
    <property type="match status" value="1"/>
</dbReference>
<dbReference type="SUPFAM" id="SSF52540">
    <property type="entry name" value="P-loop containing nucleoside triphosphate hydrolases"/>
    <property type="match status" value="1"/>
</dbReference>
<dbReference type="GO" id="GO:0000725">
    <property type="term" value="P:recombinational repair"/>
    <property type="evidence" value="ECO:0007669"/>
    <property type="project" value="TreeGrafter"/>
</dbReference>
<dbReference type="InterPro" id="IPR014016">
    <property type="entry name" value="UvrD-like_ATP-bd"/>
</dbReference>
<dbReference type="GO" id="GO:0016787">
    <property type="term" value="F:hydrolase activity"/>
    <property type="evidence" value="ECO:0007669"/>
    <property type="project" value="UniProtKB-KW"/>
</dbReference>
<accession>A0A0F9P9M5</accession>
<dbReference type="Gene3D" id="1.10.486.10">
    <property type="entry name" value="PCRA, domain 4"/>
    <property type="match status" value="1"/>
</dbReference>
<dbReference type="EMBL" id="LAZR01002691">
    <property type="protein sequence ID" value="KKN26824.1"/>
    <property type="molecule type" value="Genomic_DNA"/>
</dbReference>